<protein>
    <recommendedName>
        <fullName evidence="3">DUF4375 domain-containing protein</fullName>
    </recommendedName>
</protein>
<proteinExistence type="predicted"/>
<reference evidence="1" key="2">
    <citation type="submission" date="2023-02" db="EMBL/GenBank/DDBJ databases">
        <authorList>
            <person name="Rayyan A."/>
            <person name="Meyer T."/>
            <person name="Kyndt J.A."/>
        </authorList>
    </citation>
    <scope>NUCLEOTIDE SEQUENCE</scope>
    <source>
        <strain evidence="1">DSM 9987</strain>
    </source>
</reference>
<name>A0ABT5J307_RHOTP</name>
<dbReference type="RefSeq" id="WP_272774932.1">
    <property type="nucleotide sequence ID" value="NZ_JAQQLI010000001.1"/>
</dbReference>
<dbReference type="EMBL" id="JAQQLI010000001">
    <property type="protein sequence ID" value="MDC7784080.1"/>
    <property type="molecule type" value="Genomic_DNA"/>
</dbReference>
<accession>A0ABT5J307</accession>
<evidence type="ECO:0000313" key="2">
    <source>
        <dbReference type="Proteomes" id="UP001165652"/>
    </source>
</evidence>
<keyword evidence="2" id="KW-1185">Reference proteome</keyword>
<evidence type="ECO:0008006" key="3">
    <source>
        <dbReference type="Google" id="ProtNLM"/>
    </source>
</evidence>
<evidence type="ECO:0000313" key="1">
    <source>
        <dbReference type="EMBL" id="MDC7784080.1"/>
    </source>
</evidence>
<sequence length="226" mass="25957">MTTIAQVRKVIAPLLERHSDLALVGREIYIKPIHHFARVVLIDRMLDPDLFRPQWAVAHLFEARQFLPLSWGAWIHNTRSNTPGIWSIHEPDVSAAMVEAIETQALPVLRGIVSLEDYLAFVSGHFFRHHLFDWPHVKIIVDVARGDLDAARALRDANVDRFGDDPAYDDEGRAKYRRIRELCARLEADDRPGLAALLHEWEAITVRNLKIETLWEPTPFPLELEA</sequence>
<comment type="caution">
    <text evidence="1">The sequence shown here is derived from an EMBL/GenBank/DDBJ whole genome shotgun (WGS) entry which is preliminary data.</text>
</comment>
<gene>
    <name evidence="1" type="ORF">PQJ73_00150</name>
</gene>
<reference evidence="1" key="1">
    <citation type="journal article" date="2023" name="Microbiol Resour">
        <title>Genome Sequences of Rhodoplanes serenus and Two Thermotolerant Strains, Rhodoplanes tepidamans and 'Rhodoplanes cryptolactis,' Further Refine the Genus.</title>
        <authorList>
            <person name="Rayyan A.A."/>
            <person name="Kyndt J.A."/>
        </authorList>
    </citation>
    <scope>NUCLEOTIDE SEQUENCE</scope>
    <source>
        <strain evidence="1">DSM 9987</strain>
    </source>
</reference>
<dbReference type="Proteomes" id="UP001165652">
    <property type="component" value="Unassembled WGS sequence"/>
</dbReference>
<organism evidence="1 2">
    <name type="scientific">Rhodoplanes tepidamans</name>
    <name type="common">Rhodoplanes cryptolactis</name>
    <dbReference type="NCBI Taxonomy" id="200616"/>
    <lineage>
        <taxon>Bacteria</taxon>
        <taxon>Pseudomonadati</taxon>
        <taxon>Pseudomonadota</taxon>
        <taxon>Alphaproteobacteria</taxon>
        <taxon>Hyphomicrobiales</taxon>
        <taxon>Nitrobacteraceae</taxon>
        <taxon>Rhodoplanes</taxon>
    </lineage>
</organism>